<dbReference type="EMBL" id="MGDT01000007">
    <property type="protein sequence ID" value="OGL66516.1"/>
    <property type="molecule type" value="Genomic_DNA"/>
</dbReference>
<dbReference type="SUPFAM" id="SSF54523">
    <property type="entry name" value="Pili subunits"/>
    <property type="match status" value="1"/>
</dbReference>
<dbReference type="InterPro" id="IPR045584">
    <property type="entry name" value="Pilin-like"/>
</dbReference>
<proteinExistence type="predicted"/>
<dbReference type="AlphaFoldDB" id="A0A1F7TKK0"/>
<comment type="caution">
    <text evidence="2">The sequence shown here is derived from an EMBL/GenBank/DDBJ whole genome shotgun (WGS) entry which is preliminary data.</text>
</comment>
<evidence type="ECO:0008006" key="4">
    <source>
        <dbReference type="Google" id="ProtNLM"/>
    </source>
</evidence>
<evidence type="ECO:0000313" key="3">
    <source>
        <dbReference type="Proteomes" id="UP000177885"/>
    </source>
</evidence>
<evidence type="ECO:0000256" key="1">
    <source>
        <dbReference type="SAM" id="Phobius"/>
    </source>
</evidence>
<keyword evidence="1" id="KW-0472">Membrane</keyword>
<sequence length="161" mass="16637">MKKGGFTTVELLIAIGVIALVGVGCAVALNSSRARTRDAVRVSNVRQIQAALENYITATNAYPPGEAVPLGATETACLGESGFASSCNGKTYLKIVPATESKGLDGLSSCGAAANAFCYLAIQDASGYRIQFELERDWADAGLRKGINCASPEGLSSGPCR</sequence>
<name>A0A1F7TKK0_9BACT</name>
<accession>A0A1F7TKK0</accession>
<dbReference type="Proteomes" id="UP000177885">
    <property type="component" value="Unassembled WGS sequence"/>
</dbReference>
<dbReference type="PROSITE" id="PS51257">
    <property type="entry name" value="PROKAR_LIPOPROTEIN"/>
    <property type="match status" value="1"/>
</dbReference>
<keyword evidence="1" id="KW-1133">Transmembrane helix</keyword>
<keyword evidence="1" id="KW-0812">Transmembrane</keyword>
<protein>
    <recommendedName>
        <fullName evidence="4">Type II secretion system protein GspG C-terminal domain-containing protein</fullName>
    </recommendedName>
</protein>
<dbReference type="Gene3D" id="3.30.700.10">
    <property type="entry name" value="Glycoprotein, Type 4 Pilin"/>
    <property type="match status" value="1"/>
</dbReference>
<organism evidence="2 3">
    <name type="scientific">Candidatus Uhrbacteria bacterium RIFCSPHIGHO2_01_FULL_63_20</name>
    <dbReference type="NCBI Taxonomy" id="1802385"/>
    <lineage>
        <taxon>Bacteria</taxon>
        <taxon>Candidatus Uhriibacteriota</taxon>
    </lineage>
</organism>
<reference evidence="2 3" key="1">
    <citation type="journal article" date="2016" name="Nat. Commun.">
        <title>Thousands of microbial genomes shed light on interconnected biogeochemical processes in an aquifer system.</title>
        <authorList>
            <person name="Anantharaman K."/>
            <person name="Brown C.T."/>
            <person name="Hug L.A."/>
            <person name="Sharon I."/>
            <person name="Castelle C.J."/>
            <person name="Probst A.J."/>
            <person name="Thomas B.C."/>
            <person name="Singh A."/>
            <person name="Wilkins M.J."/>
            <person name="Karaoz U."/>
            <person name="Brodie E.L."/>
            <person name="Williams K.H."/>
            <person name="Hubbard S.S."/>
            <person name="Banfield J.F."/>
        </authorList>
    </citation>
    <scope>NUCLEOTIDE SEQUENCE [LARGE SCALE GENOMIC DNA]</scope>
</reference>
<dbReference type="STRING" id="1802385.A2856_02385"/>
<gene>
    <name evidence="2" type="ORF">A2856_02385</name>
</gene>
<evidence type="ECO:0000313" key="2">
    <source>
        <dbReference type="EMBL" id="OGL66516.1"/>
    </source>
</evidence>
<feature type="transmembrane region" description="Helical" evidence="1">
    <location>
        <begin position="6"/>
        <end position="29"/>
    </location>
</feature>